<accession>A0ABP7H5V2</accession>
<dbReference type="Proteomes" id="UP001501009">
    <property type="component" value="Unassembled WGS sequence"/>
</dbReference>
<evidence type="ECO:0000256" key="1">
    <source>
        <dbReference type="SAM" id="MobiDB-lite"/>
    </source>
</evidence>
<name>A0ABP7H5V2_9ACTN</name>
<gene>
    <name evidence="2" type="ORF">GCM10022403_017260</name>
</gene>
<evidence type="ECO:0000313" key="3">
    <source>
        <dbReference type="Proteomes" id="UP001501009"/>
    </source>
</evidence>
<proteinExistence type="predicted"/>
<feature type="region of interest" description="Disordered" evidence="1">
    <location>
        <begin position="1"/>
        <end position="62"/>
    </location>
</feature>
<evidence type="ECO:0000313" key="2">
    <source>
        <dbReference type="EMBL" id="GAA3783251.1"/>
    </source>
</evidence>
<reference evidence="3" key="1">
    <citation type="journal article" date="2019" name="Int. J. Syst. Evol. Microbiol.">
        <title>The Global Catalogue of Microorganisms (GCM) 10K type strain sequencing project: providing services to taxonomists for standard genome sequencing and annotation.</title>
        <authorList>
            <consortium name="The Broad Institute Genomics Platform"/>
            <consortium name="The Broad Institute Genome Sequencing Center for Infectious Disease"/>
            <person name="Wu L."/>
            <person name="Ma J."/>
        </authorList>
    </citation>
    <scope>NUCLEOTIDE SEQUENCE [LARGE SCALE GENOMIC DNA]</scope>
    <source>
        <strain evidence="3">JCM 17138</strain>
    </source>
</reference>
<organism evidence="2 3">
    <name type="scientific">Streptomyces coacervatus</name>
    <dbReference type="NCBI Taxonomy" id="647381"/>
    <lineage>
        <taxon>Bacteria</taxon>
        <taxon>Bacillati</taxon>
        <taxon>Actinomycetota</taxon>
        <taxon>Actinomycetes</taxon>
        <taxon>Kitasatosporales</taxon>
        <taxon>Streptomycetaceae</taxon>
        <taxon>Streptomyces</taxon>
    </lineage>
</organism>
<feature type="compositionally biased region" description="Basic and acidic residues" evidence="1">
    <location>
        <begin position="16"/>
        <end position="28"/>
    </location>
</feature>
<comment type="caution">
    <text evidence="2">The sequence shown here is derived from an EMBL/GenBank/DDBJ whole genome shotgun (WGS) entry which is preliminary data.</text>
</comment>
<protein>
    <submittedName>
        <fullName evidence="2">Uncharacterized protein</fullName>
    </submittedName>
</protein>
<dbReference type="EMBL" id="BAABDE010000007">
    <property type="protein sequence ID" value="GAA3783251.1"/>
    <property type="molecule type" value="Genomic_DNA"/>
</dbReference>
<keyword evidence="3" id="KW-1185">Reference proteome</keyword>
<sequence>MAHGDRQHHQGGARDAQPHHMERVESRLDQWLGRDPGSTEGDRGPEGETEPDTPPAAPMAAFRRMHRHMMTGDDMSVTPDDTCLSGWTTATAPAGSRCV</sequence>